<accession>A0AAV9CP56</accession>
<sequence length="106" mass="11841">MSTKKVCAPTMRTFVEGKGAIVYSKAQISTNYKPTNIYAIRSKLSFMDWYRNFPPIGESLSLSRIALKQKSGGTHQGRTGINQIRMDPSPKIEQGTGLLSEMGRER</sequence>
<evidence type="ECO:0000256" key="1">
    <source>
        <dbReference type="SAM" id="MobiDB-lite"/>
    </source>
</evidence>
<proteinExistence type="predicted"/>
<comment type="caution">
    <text evidence="2">The sequence shown here is derived from an EMBL/GenBank/DDBJ whole genome shotgun (WGS) entry which is preliminary data.</text>
</comment>
<evidence type="ECO:0000313" key="3">
    <source>
        <dbReference type="Proteomes" id="UP001180020"/>
    </source>
</evidence>
<keyword evidence="3" id="KW-1185">Reference proteome</keyword>
<reference evidence="2" key="2">
    <citation type="submission" date="2023-06" db="EMBL/GenBank/DDBJ databases">
        <authorList>
            <person name="Ma L."/>
            <person name="Liu K.-W."/>
            <person name="Li Z."/>
            <person name="Hsiao Y.-Y."/>
            <person name="Qi Y."/>
            <person name="Fu T."/>
            <person name="Tang G."/>
            <person name="Zhang D."/>
            <person name="Sun W.-H."/>
            <person name="Liu D.-K."/>
            <person name="Li Y."/>
            <person name="Chen G.-Z."/>
            <person name="Liu X.-D."/>
            <person name="Liao X.-Y."/>
            <person name="Jiang Y.-T."/>
            <person name="Yu X."/>
            <person name="Hao Y."/>
            <person name="Huang J."/>
            <person name="Zhao X.-W."/>
            <person name="Ke S."/>
            <person name="Chen Y.-Y."/>
            <person name="Wu W.-L."/>
            <person name="Hsu J.-L."/>
            <person name="Lin Y.-F."/>
            <person name="Huang M.-D."/>
            <person name="Li C.-Y."/>
            <person name="Huang L."/>
            <person name="Wang Z.-W."/>
            <person name="Zhao X."/>
            <person name="Zhong W.-Y."/>
            <person name="Peng D.-H."/>
            <person name="Ahmad S."/>
            <person name="Lan S."/>
            <person name="Zhang J.-S."/>
            <person name="Tsai W.-C."/>
            <person name="Van De Peer Y."/>
            <person name="Liu Z.-J."/>
        </authorList>
    </citation>
    <scope>NUCLEOTIDE SEQUENCE</scope>
    <source>
        <strain evidence="2">CP</strain>
        <tissue evidence="2">Leaves</tissue>
    </source>
</reference>
<reference evidence="2" key="1">
    <citation type="journal article" date="2023" name="Nat. Commun.">
        <title>Diploid and tetraploid genomes of Acorus and the evolution of monocots.</title>
        <authorList>
            <person name="Ma L."/>
            <person name="Liu K.W."/>
            <person name="Li Z."/>
            <person name="Hsiao Y.Y."/>
            <person name="Qi Y."/>
            <person name="Fu T."/>
            <person name="Tang G.D."/>
            <person name="Zhang D."/>
            <person name="Sun W.H."/>
            <person name="Liu D.K."/>
            <person name="Li Y."/>
            <person name="Chen G.Z."/>
            <person name="Liu X.D."/>
            <person name="Liao X.Y."/>
            <person name="Jiang Y.T."/>
            <person name="Yu X."/>
            <person name="Hao Y."/>
            <person name="Huang J."/>
            <person name="Zhao X.W."/>
            <person name="Ke S."/>
            <person name="Chen Y.Y."/>
            <person name="Wu W.L."/>
            <person name="Hsu J.L."/>
            <person name="Lin Y.F."/>
            <person name="Huang M.D."/>
            <person name="Li C.Y."/>
            <person name="Huang L."/>
            <person name="Wang Z.W."/>
            <person name="Zhao X."/>
            <person name="Zhong W.Y."/>
            <person name="Peng D.H."/>
            <person name="Ahmad S."/>
            <person name="Lan S."/>
            <person name="Zhang J.S."/>
            <person name="Tsai W.C."/>
            <person name="Van de Peer Y."/>
            <person name="Liu Z.J."/>
        </authorList>
    </citation>
    <scope>NUCLEOTIDE SEQUENCE</scope>
    <source>
        <strain evidence="2">CP</strain>
    </source>
</reference>
<name>A0AAV9CP56_ACOCL</name>
<protein>
    <submittedName>
        <fullName evidence="2">Uncharacterized protein</fullName>
    </submittedName>
</protein>
<dbReference type="Proteomes" id="UP001180020">
    <property type="component" value="Unassembled WGS sequence"/>
</dbReference>
<dbReference type="EMBL" id="JAUJYO010000018">
    <property type="protein sequence ID" value="KAK1290522.1"/>
    <property type="molecule type" value="Genomic_DNA"/>
</dbReference>
<gene>
    <name evidence="2" type="ORF">QJS10_CPB18g00711</name>
</gene>
<evidence type="ECO:0000313" key="2">
    <source>
        <dbReference type="EMBL" id="KAK1290522.1"/>
    </source>
</evidence>
<dbReference type="AlphaFoldDB" id="A0AAV9CP56"/>
<feature type="compositionally biased region" description="Polar residues" evidence="1">
    <location>
        <begin position="71"/>
        <end position="82"/>
    </location>
</feature>
<feature type="region of interest" description="Disordered" evidence="1">
    <location>
        <begin position="71"/>
        <end position="106"/>
    </location>
</feature>
<organism evidence="2 3">
    <name type="scientific">Acorus calamus</name>
    <name type="common">Sweet flag</name>
    <dbReference type="NCBI Taxonomy" id="4465"/>
    <lineage>
        <taxon>Eukaryota</taxon>
        <taxon>Viridiplantae</taxon>
        <taxon>Streptophyta</taxon>
        <taxon>Embryophyta</taxon>
        <taxon>Tracheophyta</taxon>
        <taxon>Spermatophyta</taxon>
        <taxon>Magnoliopsida</taxon>
        <taxon>Liliopsida</taxon>
        <taxon>Acoraceae</taxon>
        <taxon>Acorus</taxon>
    </lineage>
</organism>